<reference evidence="1 2" key="1">
    <citation type="journal article" date="2016" name="Nat. Commun.">
        <title>Thousands of microbial genomes shed light on interconnected biogeochemical processes in an aquifer system.</title>
        <authorList>
            <person name="Anantharaman K."/>
            <person name="Brown C.T."/>
            <person name="Hug L.A."/>
            <person name="Sharon I."/>
            <person name="Castelle C.J."/>
            <person name="Probst A.J."/>
            <person name="Thomas B.C."/>
            <person name="Singh A."/>
            <person name="Wilkins M.J."/>
            <person name="Karaoz U."/>
            <person name="Brodie E.L."/>
            <person name="Williams K.H."/>
            <person name="Hubbard S.S."/>
            <person name="Banfield J.F."/>
        </authorList>
    </citation>
    <scope>NUCLEOTIDE SEQUENCE [LARGE SCALE GENOMIC DNA]</scope>
</reference>
<gene>
    <name evidence="1" type="ORF">A3I39_02800</name>
</gene>
<comment type="caution">
    <text evidence="1">The sequence shown here is derived from an EMBL/GenBank/DDBJ whole genome shotgun (WGS) entry which is preliminary data.</text>
</comment>
<organism evidence="1 2">
    <name type="scientific">Candidatus Yanofskybacteria bacterium RIFCSPLOWO2_02_FULL_47_9b</name>
    <dbReference type="NCBI Taxonomy" id="1802708"/>
    <lineage>
        <taxon>Bacteria</taxon>
        <taxon>Candidatus Yanofskyibacteriota</taxon>
    </lineage>
</organism>
<name>A0A1F8HA65_9BACT</name>
<accession>A0A1F8HA65</accession>
<dbReference type="AlphaFoldDB" id="A0A1F8HA65"/>
<sequence length="128" mass="14760">MILPFDPFEVMEDKGIEAAANLWQKHEFIETLRNLRRAIGLLSENGVLIMTRTKIRNLPSILTDHRSILSTKDFESTEIREIDEMVQDILNGDRFSGLLASTDFVSELLLVINERIRVFTRKSRPKSS</sequence>
<proteinExistence type="predicted"/>
<evidence type="ECO:0000313" key="2">
    <source>
        <dbReference type="Proteomes" id="UP000178155"/>
    </source>
</evidence>
<dbReference type="EMBL" id="MGKW01000009">
    <property type="protein sequence ID" value="OGN34497.1"/>
    <property type="molecule type" value="Genomic_DNA"/>
</dbReference>
<evidence type="ECO:0000313" key="1">
    <source>
        <dbReference type="EMBL" id="OGN34497.1"/>
    </source>
</evidence>
<protein>
    <submittedName>
        <fullName evidence="1">Uncharacterized protein</fullName>
    </submittedName>
</protein>
<dbReference type="Proteomes" id="UP000178155">
    <property type="component" value="Unassembled WGS sequence"/>
</dbReference>